<comment type="caution">
    <text evidence="1">The sequence shown here is derived from an EMBL/GenBank/DDBJ whole genome shotgun (WGS) entry which is preliminary data.</text>
</comment>
<keyword evidence="2" id="KW-1185">Reference proteome</keyword>
<protein>
    <submittedName>
        <fullName evidence="1">Uncharacterized protein</fullName>
    </submittedName>
</protein>
<reference evidence="1" key="1">
    <citation type="submission" date="2020-08" db="EMBL/GenBank/DDBJ databases">
        <title>Multicomponent nature underlies the extraordinary mechanical properties of spider dragline silk.</title>
        <authorList>
            <person name="Kono N."/>
            <person name="Nakamura H."/>
            <person name="Mori M."/>
            <person name="Yoshida Y."/>
            <person name="Ohtoshi R."/>
            <person name="Malay A.D."/>
            <person name="Moran D.A.P."/>
            <person name="Tomita M."/>
            <person name="Numata K."/>
            <person name="Arakawa K."/>
        </authorList>
    </citation>
    <scope>NUCLEOTIDE SEQUENCE</scope>
</reference>
<proteinExistence type="predicted"/>
<dbReference type="AlphaFoldDB" id="A0A8X6VI67"/>
<sequence>MAPHTITPTVGVVCHCKVKGRIEAFTTGPPHTNTIVFTAEIESGFVAKDDLIPFQCSTVSSCAAPLRTITSMGGRQVQHT</sequence>
<name>A0A8X6VI67_TRICX</name>
<evidence type="ECO:0000313" key="2">
    <source>
        <dbReference type="Proteomes" id="UP000887159"/>
    </source>
</evidence>
<evidence type="ECO:0000313" key="1">
    <source>
        <dbReference type="EMBL" id="GFY19597.1"/>
    </source>
</evidence>
<dbReference type="Proteomes" id="UP000887159">
    <property type="component" value="Unassembled WGS sequence"/>
</dbReference>
<dbReference type="EMBL" id="BMAU01021353">
    <property type="protein sequence ID" value="GFY19597.1"/>
    <property type="molecule type" value="Genomic_DNA"/>
</dbReference>
<accession>A0A8X6VI67</accession>
<gene>
    <name evidence="1" type="primary">NCL1_40611</name>
    <name evidence="1" type="ORF">TNCV_4647691</name>
</gene>
<organism evidence="1 2">
    <name type="scientific">Trichonephila clavipes</name>
    <name type="common">Golden silk orbweaver</name>
    <name type="synonym">Nephila clavipes</name>
    <dbReference type="NCBI Taxonomy" id="2585209"/>
    <lineage>
        <taxon>Eukaryota</taxon>
        <taxon>Metazoa</taxon>
        <taxon>Ecdysozoa</taxon>
        <taxon>Arthropoda</taxon>
        <taxon>Chelicerata</taxon>
        <taxon>Arachnida</taxon>
        <taxon>Araneae</taxon>
        <taxon>Araneomorphae</taxon>
        <taxon>Entelegynae</taxon>
        <taxon>Araneoidea</taxon>
        <taxon>Nephilidae</taxon>
        <taxon>Trichonephila</taxon>
    </lineage>
</organism>